<dbReference type="RefSeq" id="WP_172958193.1">
    <property type="nucleotide sequence ID" value="NZ_PELV01000314.1"/>
</dbReference>
<dbReference type="Proteomes" id="UP000287439">
    <property type="component" value="Unassembled WGS sequence"/>
</dbReference>
<organism evidence="1 2">
    <name type="scientific">Thermus scotoductus</name>
    <dbReference type="NCBI Taxonomy" id="37636"/>
    <lineage>
        <taxon>Bacteria</taxon>
        <taxon>Thermotogati</taxon>
        <taxon>Deinococcota</taxon>
        <taxon>Deinococci</taxon>
        <taxon>Thermales</taxon>
        <taxon>Thermaceae</taxon>
        <taxon>Thermus</taxon>
    </lineage>
</organism>
<proteinExistence type="predicted"/>
<evidence type="ECO:0000313" key="2">
    <source>
        <dbReference type="Proteomes" id="UP000287439"/>
    </source>
</evidence>
<gene>
    <name evidence="1" type="ORF">CSW41_08835</name>
</gene>
<reference evidence="1 2" key="1">
    <citation type="journal article" date="2019" name="Extremophiles">
        <title>Biogeography of thermophiles and predominance of Thermus scotoductus in domestic water heaters.</title>
        <authorList>
            <person name="Wilpiszeski R.L."/>
            <person name="Zhang Z."/>
            <person name="House C.H."/>
        </authorList>
    </citation>
    <scope>NUCLEOTIDE SEQUENCE [LARGE SCALE GENOMIC DNA]</scope>
    <source>
        <strain evidence="1 2">28_S28</strain>
    </source>
</reference>
<accession>A0A430RKF0</accession>
<dbReference type="InterPro" id="IPR027417">
    <property type="entry name" value="P-loop_NTPase"/>
</dbReference>
<comment type="caution">
    <text evidence="1">The sequence shown here is derived from an EMBL/GenBank/DDBJ whole genome shotgun (WGS) entry which is preliminary data.</text>
</comment>
<protein>
    <submittedName>
        <fullName evidence="1">Uncharacterized protein</fullName>
    </submittedName>
</protein>
<dbReference type="AlphaFoldDB" id="A0A430RKF0"/>
<dbReference type="Gene3D" id="3.40.50.10810">
    <property type="entry name" value="Tandem AAA-ATPase domain"/>
    <property type="match status" value="1"/>
</dbReference>
<evidence type="ECO:0000313" key="1">
    <source>
        <dbReference type="EMBL" id="RTH16924.1"/>
    </source>
</evidence>
<feature type="non-terminal residue" evidence="1">
    <location>
        <position position="1"/>
    </location>
</feature>
<name>A0A430RKF0_THESC</name>
<dbReference type="EMBL" id="PELV01000314">
    <property type="protein sequence ID" value="RTH16924.1"/>
    <property type="molecule type" value="Genomic_DNA"/>
</dbReference>
<dbReference type="SUPFAM" id="SSF52540">
    <property type="entry name" value="P-loop containing nucleoside triphosphate hydrolases"/>
    <property type="match status" value="1"/>
</dbReference>
<dbReference type="InterPro" id="IPR038718">
    <property type="entry name" value="SNF2-like_sf"/>
</dbReference>
<sequence>TGLGLEEFQDHFKALPEEARRRLLRETLRANGMDHLLDYVAIDEGHQALGREGKPDAFLQMVTDAALAEARYAVAATGTPVKNDASEVYDWLKKLDPDRWGGERGK</sequence>